<dbReference type="InterPro" id="IPR002999">
    <property type="entry name" value="Tudor"/>
</dbReference>
<name>B7QJM2_IXOSC</name>
<dbReference type="GO" id="GO:0030719">
    <property type="term" value="P:P granule organization"/>
    <property type="evidence" value="ECO:0000318"/>
    <property type="project" value="GO_Central"/>
</dbReference>
<dbReference type="EMBL" id="ABJB010286340">
    <property type="status" value="NOT_ANNOTATED_CDS"/>
    <property type="molecule type" value="Genomic_DNA"/>
</dbReference>
<organism>
    <name type="scientific">Ixodes scapularis</name>
    <name type="common">Black-legged tick</name>
    <name type="synonym">Deer tick</name>
    <dbReference type="NCBI Taxonomy" id="6945"/>
    <lineage>
        <taxon>Eukaryota</taxon>
        <taxon>Metazoa</taxon>
        <taxon>Ecdysozoa</taxon>
        <taxon>Arthropoda</taxon>
        <taxon>Chelicerata</taxon>
        <taxon>Arachnida</taxon>
        <taxon>Acari</taxon>
        <taxon>Parasitiformes</taxon>
        <taxon>Ixodida</taxon>
        <taxon>Ixodoidea</taxon>
        <taxon>Ixodidae</taxon>
        <taxon>Ixodinae</taxon>
        <taxon>Ixodes</taxon>
    </lineage>
</organism>
<dbReference type="CDD" id="cd09972">
    <property type="entry name" value="LOTUS_TDRD_OSKAR"/>
    <property type="match status" value="1"/>
</dbReference>
<protein>
    <recommendedName>
        <fullName evidence="1">HTH OST-type domain-containing protein</fullName>
    </recommendedName>
</protein>
<dbReference type="Proteomes" id="UP000001555">
    <property type="component" value="Unassembled WGS sequence"/>
</dbReference>
<dbReference type="Gene3D" id="2.30.30.140">
    <property type="match status" value="1"/>
</dbReference>
<proteinExistence type="evidence at protein level"/>
<reference evidence="3" key="2">
    <citation type="submission" date="2020-05" db="UniProtKB">
        <authorList>
            <consortium name="EnsemblMetazoa"/>
        </authorList>
    </citation>
    <scope>IDENTIFICATION</scope>
    <source>
        <strain evidence="3">wikel</strain>
    </source>
</reference>
<dbReference type="HOGENOM" id="CLU_506517_0_0_1"/>
<dbReference type="EnsemblMetazoa" id="ISCW023428-RA">
    <property type="protein sequence ID" value="ISCW023428-PA"/>
    <property type="gene ID" value="ISCW023428"/>
</dbReference>
<dbReference type="EMBL" id="ABJB010458750">
    <property type="status" value="NOT_ANNOTATED_CDS"/>
    <property type="molecule type" value="Genomic_DNA"/>
</dbReference>
<dbReference type="GO" id="GO:0034587">
    <property type="term" value="P:piRNA processing"/>
    <property type="evidence" value="ECO:0000318"/>
    <property type="project" value="GO_Central"/>
</dbReference>
<dbReference type="PANTHER" id="PTHR22948:SF29">
    <property type="entry name" value="FI02030P-RELATED"/>
    <property type="match status" value="1"/>
</dbReference>
<feature type="domain" description="HTH OST-type" evidence="1">
    <location>
        <begin position="7"/>
        <end position="79"/>
    </location>
</feature>
<keyword evidence="4" id="KW-1185">Reference proteome</keyword>
<dbReference type="STRING" id="6945.B7QJM2"/>
<dbReference type="Pfam" id="PF00567">
    <property type="entry name" value="TUDOR"/>
    <property type="match status" value="1"/>
</dbReference>
<dbReference type="EMBL" id="ABJB010179293">
    <property type="status" value="NOT_ANNOTATED_CDS"/>
    <property type="molecule type" value="Genomic_DNA"/>
</dbReference>
<dbReference type="Pfam" id="PF12872">
    <property type="entry name" value="OST-HTH"/>
    <property type="match status" value="4"/>
</dbReference>
<evidence type="ECO:0000313" key="2">
    <source>
        <dbReference type="EMBL" id="EEC19044.1"/>
    </source>
</evidence>
<dbReference type="VEuPathDB" id="VectorBase:ISCI023428"/>
<dbReference type="GO" id="GO:0007283">
    <property type="term" value="P:spermatogenesis"/>
    <property type="evidence" value="ECO:0000318"/>
    <property type="project" value="GO_Central"/>
</dbReference>
<dbReference type="InterPro" id="IPR041966">
    <property type="entry name" value="LOTUS-like"/>
</dbReference>
<evidence type="ECO:0000313" key="4">
    <source>
        <dbReference type="Proteomes" id="UP000001555"/>
    </source>
</evidence>
<keyword evidence="5" id="KW-1267">Proteomics identification</keyword>
<dbReference type="PROSITE" id="PS51644">
    <property type="entry name" value="HTH_OST"/>
    <property type="match status" value="4"/>
</dbReference>
<dbReference type="EMBL" id="ABJB010597249">
    <property type="status" value="NOT_ANNOTATED_CDS"/>
    <property type="molecule type" value="Genomic_DNA"/>
</dbReference>
<feature type="domain" description="HTH OST-type" evidence="1">
    <location>
        <begin position="89"/>
        <end position="168"/>
    </location>
</feature>
<evidence type="ECO:0000259" key="1">
    <source>
        <dbReference type="PROSITE" id="PS51644"/>
    </source>
</evidence>
<sequence length="538" mass="59578">MSSRQEELETVKAIIRALLIADKRTFTVRQFINEYRSSEGQNFPYAKFGHSDPLNFLRSLTDTVQVYQFGSEFYVKPNVTQDVQHVQKLLMRVKSNIKELLSTCVDGITLGQLEEMYARKHSTGINYTLFGHVSLESFVFSIPKNPGPPELPLTEDWTPKRTMPAVPAASRPPPACADLKLRSIGTRSSSLSSSSSSSVIVGGATGGGDLPLNPKVVSGFKRMFSNHPDGIWLKDFAEVYESETGQELRVGELGFSTLLQLLENCAGTLEVKRPVQGGDFMVCQVDRQRQPILEPRVLSTLESALRASDSRGLSLDELLQAYQDLSGVPLSPSDHGFTRQAFVLFLTGQLPVVYEPLGKGQFVLKWSDTGREDSGLVEAPPVARAPVASPPLLAYGPFRVQEGLVDREYCPVYVSQVFSIHNFYVQLKGNDTSLQLEVLMNELETVYEGHSSDTQVVDERHIRPGFPCAAPYTYSDGSSDWHRGMVVSVGQDPLSCKVVSPQSVVPTEWARLVISLQVLYVDYGTMAEVKKTMLRTLK</sequence>
<dbReference type="InterPro" id="IPR025605">
    <property type="entry name" value="OST-HTH/LOTUS_dom"/>
</dbReference>
<dbReference type="EMBL" id="ABJB011076560">
    <property type="status" value="NOT_ANNOTATED_CDS"/>
    <property type="molecule type" value="Genomic_DNA"/>
</dbReference>
<dbReference type="GO" id="GO:0043186">
    <property type="term" value="C:P granule"/>
    <property type="evidence" value="ECO:0000318"/>
    <property type="project" value="GO_Central"/>
</dbReference>
<feature type="domain" description="HTH OST-type" evidence="1">
    <location>
        <begin position="293"/>
        <end position="368"/>
    </location>
</feature>
<dbReference type="AlphaFoldDB" id="B7QJM2"/>
<evidence type="ECO:0007829" key="5">
    <source>
        <dbReference type="PeptideAtlas" id="B7QJM2"/>
    </source>
</evidence>
<gene>
    <name evidence="2" type="ORF">IscW_ISCW023428</name>
</gene>
<evidence type="ECO:0000313" key="3">
    <source>
        <dbReference type="EnsemblMetazoa" id="ISCW023428-PA"/>
    </source>
</evidence>
<dbReference type="EMBL" id="DS953309">
    <property type="protein sequence ID" value="EEC19044.1"/>
    <property type="molecule type" value="Genomic_DNA"/>
</dbReference>
<feature type="domain" description="HTH OST-type" evidence="1">
    <location>
        <begin position="212"/>
        <end position="286"/>
    </location>
</feature>
<reference evidence="2 4" key="1">
    <citation type="submission" date="2008-03" db="EMBL/GenBank/DDBJ databases">
        <title>Annotation of Ixodes scapularis.</title>
        <authorList>
            <consortium name="Ixodes scapularis Genome Project Consortium"/>
            <person name="Caler E."/>
            <person name="Hannick L.I."/>
            <person name="Bidwell S."/>
            <person name="Joardar V."/>
            <person name="Thiagarajan M."/>
            <person name="Amedeo P."/>
            <person name="Galinsky K.J."/>
            <person name="Schobel S."/>
            <person name="Inman J."/>
            <person name="Hostetler J."/>
            <person name="Miller J."/>
            <person name="Hammond M."/>
            <person name="Megy K."/>
            <person name="Lawson D."/>
            <person name="Kodira C."/>
            <person name="Sutton G."/>
            <person name="Meyer J."/>
            <person name="Hill C.A."/>
            <person name="Birren B."/>
            <person name="Nene V."/>
            <person name="Collins F."/>
            <person name="Alarcon-Chaidez F."/>
            <person name="Wikel S."/>
            <person name="Strausberg R."/>
        </authorList>
    </citation>
    <scope>NUCLEOTIDE SEQUENCE [LARGE SCALE GENOMIC DNA]</scope>
    <source>
        <strain evidence="4">Wikel</strain>
        <strain evidence="2">Wikel colony</strain>
    </source>
</reference>
<dbReference type="SUPFAM" id="SSF63748">
    <property type="entry name" value="Tudor/PWWP/MBT"/>
    <property type="match status" value="1"/>
</dbReference>
<dbReference type="Gene3D" id="3.30.420.610">
    <property type="entry name" value="LOTUS domain-like"/>
    <property type="match status" value="3"/>
</dbReference>
<dbReference type="InterPro" id="IPR050621">
    <property type="entry name" value="Tudor_domain_containing"/>
</dbReference>
<dbReference type="InParanoid" id="B7QJM2"/>
<dbReference type="VEuPathDB" id="VectorBase:ISCW023428"/>
<dbReference type="PANTHER" id="PTHR22948">
    <property type="entry name" value="TUDOR DOMAIN CONTAINING PROTEIN"/>
    <property type="match status" value="1"/>
</dbReference>
<accession>B7QJM2</accession>
<dbReference type="VEuPathDB" id="VectorBase:ISCP_028005"/>
<dbReference type="OrthoDB" id="6513817at2759"/>
<dbReference type="EMBL" id="ABJB010727426">
    <property type="status" value="NOT_ANNOTATED_CDS"/>
    <property type="molecule type" value="Genomic_DNA"/>
</dbReference>
<dbReference type="PaxDb" id="6945-B7QJM2"/>